<dbReference type="AlphaFoldDB" id="A0A061GYT9"/>
<dbReference type="HOGENOM" id="CLU_2403987_0_0_1"/>
<gene>
    <name evidence="1" type="ORF">TCM_040202</name>
</gene>
<dbReference type="InParanoid" id="A0A061GYT9"/>
<organism evidence="1 2">
    <name type="scientific">Theobroma cacao</name>
    <name type="common">Cacao</name>
    <name type="synonym">Cocoa</name>
    <dbReference type="NCBI Taxonomy" id="3641"/>
    <lineage>
        <taxon>Eukaryota</taxon>
        <taxon>Viridiplantae</taxon>
        <taxon>Streptophyta</taxon>
        <taxon>Embryophyta</taxon>
        <taxon>Tracheophyta</taxon>
        <taxon>Spermatophyta</taxon>
        <taxon>Magnoliopsida</taxon>
        <taxon>eudicotyledons</taxon>
        <taxon>Gunneridae</taxon>
        <taxon>Pentapetalae</taxon>
        <taxon>rosids</taxon>
        <taxon>malvids</taxon>
        <taxon>Malvales</taxon>
        <taxon>Malvaceae</taxon>
        <taxon>Byttnerioideae</taxon>
        <taxon>Theobroma</taxon>
    </lineage>
</organism>
<name>A0A061GYT9_THECC</name>
<dbReference type="Gramene" id="EOY32354">
    <property type="protein sequence ID" value="EOY32354"/>
    <property type="gene ID" value="TCM_040202"/>
</dbReference>
<reference evidence="1 2" key="1">
    <citation type="journal article" date="2013" name="Genome Biol.">
        <title>The genome sequence of the most widely cultivated cacao type and its use to identify candidate genes regulating pod color.</title>
        <authorList>
            <person name="Motamayor J.C."/>
            <person name="Mockaitis K."/>
            <person name="Schmutz J."/>
            <person name="Haiminen N."/>
            <person name="Iii D.L."/>
            <person name="Cornejo O."/>
            <person name="Findley S.D."/>
            <person name="Zheng P."/>
            <person name="Utro F."/>
            <person name="Royaert S."/>
            <person name="Saski C."/>
            <person name="Jenkins J."/>
            <person name="Podicheti R."/>
            <person name="Zhao M."/>
            <person name="Scheffler B.E."/>
            <person name="Stack J.C."/>
            <person name="Feltus F.A."/>
            <person name="Mustiga G.M."/>
            <person name="Amores F."/>
            <person name="Phillips W."/>
            <person name="Marelli J.P."/>
            <person name="May G.D."/>
            <person name="Shapiro H."/>
            <person name="Ma J."/>
            <person name="Bustamante C.D."/>
            <person name="Schnell R.J."/>
            <person name="Main D."/>
            <person name="Gilbert D."/>
            <person name="Parida L."/>
            <person name="Kuhn D.N."/>
        </authorList>
    </citation>
    <scope>NUCLEOTIDE SEQUENCE [LARGE SCALE GENOMIC DNA]</scope>
    <source>
        <strain evidence="2">cv. Matina 1-6</strain>
    </source>
</reference>
<keyword evidence="2" id="KW-1185">Reference proteome</keyword>
<accession>A0A061GYT9</accession>
<evidence type="ECO:0000313" key="1">
    <source>
        <dbReference type="EMBL" id="EOY32354.1"/>
    </source>
</evidence>
<evidence type="ECO:0000313" key="2">
    <source>
        <dbReference type="Proteomes" id="UP000026915"/>
    </source>
</evidence>
<dbReference type="EMBL" id="CM001887">
    <property type="protein sequence ID" value="EOY32354.1"/>
    <property type="molecule type" value="Genomic_DNA"/>
</dbReference>
<sequence>MLVAAMVTENVRNSGLYVELKLKSKGNYDHLISPMSANIVETAMAMGIQWSEALGLLLRGSGVTGDYYAYLLESLIVISVACNHRRLWSTVDK</sequence>
<protein>
    <submittedName>
        <fullName evidence="1">Uncharacterized protein</fullName>
    </submittedName>
</protein>
<proteinExistence type="predicted"/>
<dbReference type="Proteomes" id="UP000026915">
    <property type="component" value="Chromosome 9"/>
</dbReference>